<feature type="compositionally biased region" description="Low complexity" evidence="1">
    <location>
        <begin position="138"/>
        <end position="151"/>
    </location>
</feature>
<feature type="region of interest" description="Disordered" evidence="1">
    <location>
        <begin position="91"/>
        <end position="151"/>
    </location>
</feature>
<keyword evidence="3" id="KW-1185">Reference proteome</keyword>
<dbReference type="Proteomes" id="UP000612055">
    <property type="component" value="Unassembled WGS sequence"/>
</dbReference>
<protein>
    <submittedName>
        <fullName evidence="2">Uncharacterized protein</fullName>
    </submittedName>
</protein>
<evidence type="ECO:0000313" key="3">
    <source>
        <dbReference type="Proteomes" id="UP000612055"/>
    </source>
</evidence>
<feature type="compositionally biased region" description="Gly residues" evidence="1">
    <location>
        <begin position="114"/>
        <end position="123"/>
    </location>
</feature>
<dbReference type="EMBL" id="JAEHOE010000288">
    <property type="protein sequence ID" value="KAG2482034.1"/>
    <property type="molecule type" value="Genomic_DNA"/>
</dbReference>
<feature type="non-terminal residue" evidence="2">
    <location>
        <position position="151"/>
    </location>
</feature>
<sequence length="151" mass="16222">MSSGILRALSAIPRLRLAANIEGLTAAQLKQDYLHLGNYIRAYRAGERLHADFVASLAAEDEEEPLGRWADEVDNAELKAHIEEQARAARAAMRAEREAGIRASSQTRWRRHGGAGGAAGSSGGARLSRRRQRRQRRAAAVAAAAGAEQGA</sequence>
<gene>
    <name evidence="2" type="ORF">HYH03_019014</name>
</gene>
<evidence type="ECO:0000256" key="1">
    <source>
        <dbReference type="SAM" id="MobiDB-lite"/>
    </source>
</evidence>
<feature type="compositionally biased region" description="Basic and acidic residues" evidence="1">
    <location>
        <begin position="91"/>
        <end position="100"/>
    </location>
</feature>
<dbReference type="AlphaFoldDB" id="A0A836BNS8"/>
<feature type="compositionally biased region" description="Basic residues" evidence="1">
    <location>
        <begin position="127"/>
        <end position="137"/>
    </location>
</feature>
<proteinExistence type="predicted"/>
<comment type="caution">
    <text evidence="2">The sequence shown here is derived from an EMBL/GenBank/DDBJ whole genome shotgun (WGS) entry which is preliminary data.</text>
</comment>
<accession>A0A836BNS8</accession>
<organism evidence="2 3">
    <name type="scientific">Edaphochlamys debaryana</name>
    <dbReference type="NCBI Taxonomy" id="47281"/>
    <lineage>
        <taxon>Eukaryota</taxon>
        <taxon>Viridiplantae</taxon>
        <taxon>Chlorophyta</taxon>
        <taxon>core chlorophytes</taxon>
        <taxon>Chlorophyceae</taxon>
        <taxon>CS clade</taxon>
        <taxon>Chlamydomonadales</taxon>
        <taxon>Chlamydomonadales incertae sedis</taxon>
        <taxon>Edaphochlamys</taxon>
    </lineage>
</organism>
<evidence type="ECO:0000313" key="2">
    <source>
        <dbReference type="EMBL" id="KAG2482034.1"/>
    </source>
</evidence>
<name>A0A836BNS8_9CHLO</name>
<reference evidence="2" key="1">
    <citation type="journal article" date="2020" name="bioRxiv">
        <title>Comparative genomics of Chlamydomonas.</title>
        <authorList>
            <person name="Craig R.J."/>
            <person name="Hasan A.R."/>
            <person name="Ness R.W."/>
            <person name="Keightley P.D."/>
        </authorList>
    </citation>
    <scope>NUCLEOTIDE SEQUENCE</scope>
    <source>
        <strain evidence="2">CCAP 11/70</strain>
    </source>
</reference>